<evidence type="ECO:0000313" key="5">
    <source>
        <dbReference type="EMBL" id="KKK53934.1"/>
    </source>
</evidence>
<dbReference type="InterPro" id="IPR001091">
    <property type="entry name" value="RM_Methyltransferase"/>
</dbReference>
<dbReference type="InterPro" id="IPR002052">
    <property type="entry name" value="DNA_methylase_N6_adenine_CS"/>
</dbReference>
<comment type="similarity">
    <text evidence="1">Belongs to the N(4)/N(6)-methyltransferase family.</text>
</comment>
<name>A0A0F8YID5_9ZZZZ</name>
<organism evidence="5">
    <name type="scientific">marine sediment metagenome</name>
    <dbReference type="NCBI Taxonomy" id="412755"/>
    <lineage>
        <taxon>unclassified sequences</taxon>
        <taxon>metagenomes</taxon>
        <taxon>ecological metagenomes</taxon>
    </lineage>
</organism>
<feature type="domain" description="DNA methylase N-4/N-6" evidence="4">
    <location>
        <begin position="59"/>
        <end position="248"/>
    </location>
</feature>
<dbReference type="PROSITE" id="PS00092">
    <property type="entry name" value="N6_MTASE"/>
    <property type="match status" value="1"/>
</dbReference>
<dbReference type="EMBL" id="LAZR01066258">
    <property type="protein sequence ID" value="KKK53934.1"/>
    <property type="molecule type" value="Genomic_DNA"/>
</dbReference>
<protein>
    <recommendedName>
        <fullName evidence="4">DNA methylase N-4/N-6 domain-containing protein</fullName>
    </recommendedName>
</protein>
<evidence type="ECO:0000256" key="3">
    <source>
        <dbReference type="ARBA" id="ARBA00022679"/>
    </source>
</evidence>
<accession>A0A0F8YID5</accession>
<sequence>SGILRPYSRPVQAVSDESRRGEGCCREEGIEYMKPYFEDEAVTIYHGDCRDILPHLPKVDLVLTDPPYFLPIQSYVGTRGNGYQKRMLGDLSVLRGYFELVFSDFATVLNEDGTYYIFCDAKSYPIFWQVMFPLCKNVRLLIWDKQISYNGFTWRHQHELIAWGELDKTKRIPTGDGDLIKCRGVLQANRNHPAEKPIEVMAKLIGKHPAGIVLDPFMGSGSTWKACKLEGFDFIGIEKEKEYFDIAQARIKHAEPELKLAI</sequence>
<dbReference type="PRINTS" id="PR00508">
    <property type="entry name" value="S21N4MTFRASE"/>
</dbReference>
<reference evidence="5" key="1">
    <citation type="journal article" date="2015" name="Nature">
        <title>Complex archaea that bridge the gap between prokaryotes and eukaryotes.</title>
        <authorList>
            <person name="Spang A."/>
            <person name="Saw J.H."/>
            <person name="Jorgensen S.L."/>
            <person name="Zaremba-Niedzwiedzka K."/>
            <person name="Martijn J."/>
            <person name="Lind A.E."/>
            <person name="van Eijk R."/>
            <person name="Schleper C."/>
            <person name="Guy L."/>
            <person name="Ettema T.J."/>
        </authorList>
    </citation>
    <scope>NUCLEOTIDE SEQUENCE</scope>
</reference>
<dbReference type="Pfam" id="PF01555">
    <property type="entry name" value="N6_N4_Mtase"/>
    <property type="match status" value="1"/>
</dbReference>
<dbReference type="AlphaFoldDB" id="A0A0F8YID5"/>
<dbReference type="SUPFAM" id="SSF53335">
    <property type="entry name" value="S-adenosyl-L-methionine-dependent methyltransferases"/>
    <property type="match status" value="1"/>
</dbReference>
<evidence type="ECO:0000256" key="2">
    <source>
        <dbReference type="ARBA" id="ARBA00022603"/>
    </source>
</evidence>
<evidence type="ECO:0000259" key="4">
    <source>
        <dbReference type="Pfam" id="PF01555"/>
    </source>
</evidence>
<keyword evidence="3" id="KW-0808">Transferase</keyword>
<dbReference type="InterPro" id="IPR002941">
    <property type="entry name" value="DNA_methylase_N4/N6"/>
</dbReference>
<dbReference type="GO" id="GO:0003677">
    <property type="term" value="F:DNA binding"/>
    <property type="evidence" value="ECO:0007669"/>
    <property type="project" value="InterPro"/>
</dbReference>
<dbReference type="GO" id="GO:0032259">
    <property type="term" value="P:methylation"/>
    <property type="evidence" value="ECO:0007669"/>
    <property type="project" value="UniProtKB-KW"/>
</dbReference>
<comment type="caution">
    <text evidence="5">The sequence shown here is derived from an EMBL/GenBank/DDBJ whole genome shotgun (WGS) entry which is preliminary data.</text>
</comment>
<keyword evidence="2" id="KW-0489">Methyltransferase</keyword>
<dbReference type="Gene3D" id="3.40.50.150">
    <property type="entry name" value="Vaccinia Virus protein VP39"/>
    <property type="match status" value="1"/>
</dbReference>
<evidence type="ECO:0000256" key="1">
    <source>
        <dbReference type="ARBA" id="ARBA00006594"/>
    </source>
</evidence>
<dbReference type="InterPro" id="IPR029063">
    <property type="entry name" value="SAM-dependent_MTases_sf"/>
</dbReference>
<proteinExistence type="inferred from homology"/>
<dbReference type="GO" id="GO:0008170">
    <property type="term" value="F:N-methyltransferase activity"/>
    <property type="evidence" value="ECO:0007669"/>
    <property type="project" value="InterPro"/>
</dbReference>
<feature type="non-terminal residue" evidence="5">
    <location>
        <position position="1"/>
    </location>
</feature>
<gene>
    <name evidence="5" type="ORF">LCGC14_3089800</name>
</gene>